<name>A0A2S3UNZ1_9HYPH</name>
<gene>
    <name evidence="4" type="ORF">CLV41_109213</name>
</gene>
<dbReference type="GO" id="GO:0019752">
    <property type="term" value="P:carboxylic acid metabolic process"/>
    <property type="evidence" value="ECO:0007669"/>
    <property type="project" value="UniProtKB-ARBA"/>
</dbReference>
<feature type="domain" description="Fumarylacetoacetase-like C-terminal" evidence="3">
    <location>
        <begin position="75"/>
        <end position="288"/>
    </location>
</feature>
<dbReference type="GO" id="GO:0046872">
    <property type="term" value="F:metal ion binding"/>
    <property type="evidence" value="ECO:0007669"/>
    <property type="project" value="UniProtKB-KW"/>
</dbReference>
<reference evidence="4 5" key="1">
    <citation type="submission" date="2018-01" db="EMBL/GenBank/DDBJ databases">
        <title>Genomic Encyclopedia of Archaeal and Bacterial Type Strains, Phase II (KMG-II): from individual species to whole genera.</title>
        <authorList>
            <person name="Goeker M."/>
        </authorList>
    </citation>
    <scope>NUCLEOTIDE SEQUENCE [LARGE SCALE GENOMIC DNA]</scope>
    <source>
        <strain evidence="4 5">DSM 17023</strain>
    </source>
</reference>
<evidence type="ECO:0000313" key="5">
    <source>
        <dbReference type="Proteomes" id="UP000236959"/>
    </source>
</evidence>
<dbReference type="EMBL" id="PPCN01000009">
    <property type="protein sequence ID" value="POF29437.1"/>
    <property type="molecule type" value="Genomic_DNA"/>
</dbReference>
<comment type="similarity">
    <text evidence="1">Belongs to the FAH family.</text>
</comment>
<organism evidence="4 5">
    <name type="scientific">Roseibium marinum</name>
    <dbReference type="NCBI Taxonomy" id="281252"/>
    <lineage>
        <taxon>Bacteria</taxon>
        <taxon>Pseudomonadati</taxon>
        <taxon>Pseudomonadota</taxon>
        <taxon>Alphaproteobacteria</taxon>
        <taxon>Hyphomicrobiales</taxon>
        <taxon>Stappiaceae</taxon>
        <taxon>Roseibium</taxon>
    </lineage>
</organism>
<dbReference type="GO" id="GO:0018773">
    <property type="term" value="F:acetylpyruvate hydrolase activity"/>
    <property type="evidence" value="ECO:0007669"/>
    <property type="project" value="TreeGrafter"/>
</dbReference>
<dbReference type="Proteomes" id="UP000236959">
    <property type="component" value="Unassembled WGS sequence"/>
</dbReference>
<dbReference type="RefSeq" id="WP_103224112.1">
    <property type="nucleotide sequence ID" value="NZ_PPCN01000009.1"/>
</dbReference>
<dbReference type="FunFam" id="3.90.850.10:FF:000002">
    <property type="entry name" value="2-hydroxyhepta-2,4-diene-1,7-dioate isomerase"/>
    <property type="match status" value="1"/>
</dbReference>
<dbReference type="InterPro" id="IPR036663">
    <property type="entry name" value="Fumarylacetoacetase_C_sf"/>
</dbReference>
<keyword evidence="2" id="KW-0479">Metal-binding</keyword>
<accession>A0A2S3UNZ1</accession>
<dbReference type="InterPro" id="IPR011234">
    <property type="entry name" value="Fumarylacetoacetase-like_C"/>
</dbReference>
<dbReference type="AlphaFoldDB" id="A0A2S3UNZ1"/>
<dbReference type="PANTHER" id="PTHR11820:SF7">
    <property type="entry name" value="ACYLPYRUVASE FAHD1, MITOCHONDRIAL"/>
    <property type="match status" value="1"/>
</dbReference>
<evidence type="ECO:0000313" key="4">
    <source>
        <dbReference type="EMBL" id="POF29437.1"/>
    </source>
</evidence>
<proteinExistence type="inferred from homology"/>
<dbReference type="OrthoDB" id="5197601at2"/>
<dbReference type="SUPFAM" id="SSF56529">
    <property type="entry name" value="FAH"/>
    <property type="match status" value="1"/>
</dbReference>
<dbReference type="PANTHER" id="PTHR11820">
    <property type="entry name" value="ACYLPYRUVASE"/>
    <property type="match status" value="1"/>
</dbReference>
<comment type="caution">
    <text evidence="4">The sequence shown here is derived from an EMBL/GenBank/DDBJ whole genome shotgun (WGS) entry which is preliminary data.</text>
</comment>
<evidence type="ECO:0000256" key="2">
    <source>
        <dbReference type="ARBA" id="ARBA00022723"/>
    </source>
</evidence>
<evidence type="ECO:0000259" key="3">
    <source>
        <dbReference type="Pfam" id="PF01557"/>
    </source>
</evidence>
<keyword evidence="5" id="KW-1185">Reference proteome</keyword>
<evidence type="ECO:0000256" key="1">
    <source>
        <dbReference type="ARBA" id="ARBA00010211"/>
    </source>
</evidence>
<dbReference type="GO" id="GO:0016853">
    <property type="term" value="F:isomerase activity"/>
    <property type="evidence" value="ECO:0007669"/>
    <property type="project" value="UniProtKB-ARBA"/>
</dbReference>
<sequence>MKLITFNTGQTLAAGYIDGGEAVICAEGETGRRAVLNLISGGKSAVAEWASSGGRRVPLAEIRLLAPVPEPLRDIFCVGKNYYAHAAEFHSSGFDSSAKEAVPSHPVIFTKATTSVCAPGDVVQASLDHTDSTDYEGELGVVIGKRCFQVSREEALDHVFGYVAVNDVTSRILQKNHNQWVIGKGIDTFCPMGPWIATADEIGDARALELVTQINGEERQRAKVADLIFDIPTLIETMTRTMTLLPGDIIATGTPVGVGIGFDPPKYLKAGDTMRVTITGLGTLENTIG</sequence>
<protein>
    <submittedName>
        <fullName evidence="4">2-keto-4-pentenoate hydratase/2-oxohepta-3-ene-1,7-dioic acid hydratase in catechol pathway</fullName>
    </submittedName>
</protein>
<dbReference type="Gene3D" id="3.90.850.10">
    <property type="entry name" value="Fumarylacetoacetase-like, C-terminal domain"/>
    <property type="match status" value="1"/>
</dbReference>
<dbReference type="Pfam" id="PF01557">
    <property type="entry name" value="FAA_hydrolase"/>
    <property type="match status" value="1"/>
</dbReference>